<keyword evidence="9" id="KW-0325">Glycoprotein</keyword>
<dbReference type="GO" id="GO:0000139">
    <property type="term" value="C:Golgi membrane"/>
    <property type="evidence" value="ECO:0007669"/>
    <property type="project" value="UniProtKB-SubCell"/>
</dbReference>
<comment type="subcellular location">
    <subcellularLocation>
        <location evidence="1">Golgi apparatus membrane</location>
        <topology evidence="1">Single-pass type II membrane protein</topology>
    </subcellularLocation>
</comment>
<comment type="similarity">
    <text evidence="2">Belongs to the sulfotransferase 3 family.</text>
</comment>
<reference evidence="10" key="1">
    <citation type="submission" date="2022-03" db="EMBL/GenBank/DDBJ databases">
        <authorList>
            <person name="Martin C."/>
        </authorList>
    </citation>
    <scope>NUCLEOTIDE SEQUENCE</scope>
</reference>
<evidence type="ECO:0000256" key="7">
    <source>
        <dbReference type="ARBA" id="ARBA00023034"/>
    </source>
</evidence>
<dbReference type="PANTHER" id="PTHR12129">
    <property type="entry name" value="HEPARAN SULFATE 2-O-SULFOTRANSFERASE"/>
    <property type="match status" value="1"/>
</dbReference>
<dbReference type="OrthoDB" id="10019582at2759"/>
<evidence type="ECO:0000256" key="5">
    <source>
        <dbReference type="ARBA" id="ARBA00022968"/>
    </source>
</evidence>
<gene>
    <name evidence="10" type="ORF">OFUS_LOCUS22518</name>
</gene>
<evidence type="ECO:0000256" key="9">
    <source>
        <dbReference type="ARBA" id="ARBA00023180"/>
    </source>
</evidence>
<keyword evidence="7" id="KW-0333">Golgi apparatus</keyword>
<evidence type="ECO:0000256" key="8">
    <source>
        <dbReference type="ARBA" id="ARBA00023136"/>
    </source>
</evidence>
<accession>A0A8J1XJX1</accession>
<keyword evidence="4" id="KW-0812">Transmembrane</keyword>
<dbReference type="Pfam" id="PF03567">
    <property type="entry name" value="Sulfotransfer_2"/>
    <property type="match status" value="1"/>
</dbReference>
<evidence type="ECO:0000313" key="11">
    <source>
        <dbReference type="Proteomes" id="UP000749559"/>
    </source>
</evidence>
<name>A0A8J1XJX1_OWEFU</name>
<keyword evidence="5" id="KW-0735">Signal-anchor</keyword>
<dbReference type="InterPro" id="IPR005331">
    <property type="entry name" value="Sulfotransferase"/>
</dbReference>
<comment type="caution">
    <text evidence="10">The sequence shown here is derived from an EMBL/GenBank/DDBJ whole genome shotgun (WGS) entry which is preliminary data.</text>
</comment>
<dbReference type="GO" id="GO:0008146">
    <property type="term" value="F:sulfotransferase activity"/>
    <property type="evidence" value="ECO:0007669"/>
    <property type="project" value="InterPro"/>
</dbReference>
<dbReference type="InterPro" id="IPR027417">
    <property type="entry name" value="P-loop_NTPase"/>
</dbReference>
<dbReference type="AlphaFoldDB" id="A0A8J1XJX1"/>
<proteinExistence type="inferred from homology"/>
<organism evidence="10 11">
    <name type="scientific">Owenia fusiformis</name>
    <name type="common">Polychaete worm</name>
    <dbReference type="NCBI Taxonomy" id="6347"/>
    <lineage>
        <taxon>Eukaryota</taxon>
        <taxon>Metazoa</taxon>
        <taxon>Spiralia</taxon>
        <taxon>Lophotrochozoa</taxon>
        <taxon>Annelida</taxon>
        <taxon>Polychaeta</taxon>
        <taxon>Sedentaria</taxon>
        <taxon>Canalipalpata</taxon>
        <taxon>Sabellida</taxon>
        <taxon>Oweniida</taxon>
        <taxon>Oweniidae</taxon>
        <taxon>Owenia</taxon>
    </lineage>
</organism>
<dbReference type="InterPro" id="IPR007734">
    <property type="entry name" value="Heparan_SO4_2-O-STrfase"/>
</dbReference>
<dbReference type="Gene3D" id="3.40.50.300">
    <property type="entry name" value="P-loop containing nucleotide triphosphate hydrolases"/>
    <property type="match status" value="1"/>
</dbReference>
<evidence type="ECO:0000256" key="6">
    <source>
        <dbReference type="ARBA" id="ARBA00022989"/>
    </source>
</evidence>
<dbReference type="EMBL" id="CAIIXF020000011">
    <property type="protein sequence ID" value="CAH1798366.1"/>
    <property type="molecule type" value="Genomic_DNA"/>
</dbReference>
<evidence type="ECO:0000256" key="4">
    <source>
        <dbReference type="ARBA" id="ARBA00022692"/>
    </source>
</evidence>
<evidence type="ECO:0000256" key="3">
    <source>
        <dbReference type="ARBA" id="ARBA00022679"/>
    </source>
</evidence>
<dbReference type="SUPFAM" id="SSF52540">
    <property type="entry name" value="P-loop containing nucleoside triphosphate hydrolases"/>
    <property type="match status" value="1"/>
</dbReference>
<evidence type="ECO:0000256" key="1">
    <source>
        <dbReference type="ARBA" id="ARBA00004323"/>
    </source>
</evidence>
<dbReference type="PANTHER" id="PTHR12129:SF15">
    <property type="entry name" value="URONYL 2-SULFOTRANSFERASE"/>
    <property type="match status" value="1"/>
</dbReference>
<keyword evidence="3" id="KW-0808">Transferase</keyword>
<keyword evidence="6" id="KW-1133">Transmembrane helix</keyword>
<evidence type="ECO:0000313" key="10">
    <source>
        <dbReference type="EMBL" id="CAH1798366.1"/>
    </source>
</evidence>
<keyword evidence="8" id="KW-0472">Membrane</keyword>
<dbReference type="Proteomes" id="UP000749559">
    <property type="component" value="Unassembled WGS sequence"/>
</dbReference>
<keyword evidence="11" id="KW-1185">Reference proteome</keyword>
<protein>
    <submittedName>
        <fullName evidence="10">Uncharacterized protein</fullName>
    </submittedName>
</protein>
<evidence type="ECO:0000256" key="2">
    <source>
        <dbReference type="ARBA" id="ARBA00010569"/>
    </source>
</evidence>
<sequence>MKEGVPVPVKKSEEAKYGYDQHLNDNMLPFGVYPKATKKLVIYNRMSKCGSSTMLYLLGQLRIRAKFNLIRSTLYGEKNHQLDKEGLGEYVKSFQNLTTNKVIFERHIYFMDFEKFGYRQPIYFNIIRDPFERTLSRFYYQFTRLNSRKNKRIEFYKTHSKNETFEKCIRDNLNSSSLVTKCMLVDYDDYVRWFCGHENECANVDYGLAKAKYNIEKYYMLIGLTEEYTHTVHALEMLLPSYFKGMVQFYIQSKKKQNATPSSRKKRPSNEIIQFIKNRYKNSYEIYNFVKQKFYLTIRSLGLNV</sequence>